<protein>
    <recommendedName>
        <fullName evidence="2">F-box domain-containing protein</fullName>
    </recommendedName>
</protein>
<dbReference type="InterPro" id="IPR036047">
    <property type="entry name" value="F-box-like_dom_sf"/>
</dbReference>
<comment type="caution">
    <text evidence="3">The sequence shown here is derived from an EMBL/GenBank/DDBJ whole genome shotgun (WGS) entry which is preliminary data.</text>
</comment>
<feature type="domain" description="F-box" evidence="2">
    <location>
        <begin position="15"/>
        <end position="61"/>
    </location>
</feature>
<dbReference type="SMART" id="SM00320">
    <property type="entry name" value="WD40"/>
    <property type="match status" value="3"/>
</dbReference>
<dbReference type="InterPro" id="IPR001680">
    <property type="entry name" value="WD40_rpt"/>
</dbReference>
<dbReference type="InterPro" id="IPR036322">
    <property type="entry name" value="WD40_repeat_dom_sf"/>
</dbReference>
<evidence type="ECO:0000256" key="1">
    <source>
        <dbReference type="PROSITE-ProRule" id="PRU00221"/>
    </source>
</evidence>
<dbReference type="PANTHER" id="PTHR20995">
    <property type="entry name" value="F-BOX/WD REPEAT-CONTAINING PROTEIN 5"/>
    <property type="match status" value="1"/>
</dbReference>
<name>A0ABD3VVX9_SINWO</name>
<feature type="repeat" description="WD" evidence="1">
    <location>
        <begin position="99"/>
        <end position="132"/>
    </location>
</feature>
<organism evidence="3 4">
    <name type="scientific">Sinanodonta woodiana</name>
    <name type="common">Chinese pond mussel</name>
    <name type="synonym">Anodonta woodiana</name>
    <dbReference type="NCBI Taxonomy" id="1069815"/>
    <lineage>
        <taxon>Eukaryota</taxon>
        <taxon>Metazoa</taxon>
        <taxon>Spiralia</taxon>
        <taxon>Lophotrochozoa</taxon>
        <taxon>Mollusca</taxon>
        <taxon>Bivalvia</taxon>
        <taxon>Autobranchia</taxon>
        <taxon>Heteroconchia</taxon>
        <taxon>Palaeoheterodonta</taxon>
        <taxon>Unionida</taxon>
        <taxon>Unionoidea</taxon>
        <taxon>Unionidae</taxon>
        <taxon>Unioninae</taxon>
        <taxon>Sinanodonta</taxon>
    </lineage>
</organism>
<dbReference type="PROSITE" id="PS50181">
    <property type="entry name" value="FBOX"/>
    <property type="match status" value="1"/>
</dbReference>
<keyword evidence="1" id="KW-0853">WD repeat</keyword>
<evidence type="ECO:0000259" key="2">
    <source>
        <dbReference type="PROSITE" id="PS50181"/>
    </source>
</evidence>
<dbReference type="PANTHER" id="PTHR20995:SF17">
    <property type="entry name" value="F-BOX_WD REPEAT-CONTAINING PROTEIN 5"/>
    <property type="match status" value="1"/>
</dbReference>
<keyword evidence="4" id="KW-1185">Reference proteome</keyword>
<evidence type="ECO:0000313" key="4">
    <source>
        <dbReference type="Proteomes" id="UP001634394"/>
    </source>
</evidence>
<dbReference type="PROSITE" id="PS50294">
    <property type="entry name" value="WD_REPEATS_REGION"/>
    <property type="match status" value="1"/>
</dbReference>
<gene>
    <name evidence="3" type="ORF">ACJMK2_042951</name>
</gene>
<dbReference type="PROSITE" id="PS50082">
    <property type="entry name" value="WD_REPEATS_2"/>
    <property type="match status" value="1"/>
</dbReference>
<sequence>MAEEEEEEVEKGACISTWQKATDSILLDVFSFLDATSLCHAAQTCKTWNRVALDKTLWRNLLRCSINDPECALPVGRLSWLKEYERIHFRAPLVLSETLTQHIDEVLHVSFAHGGHLFSTTSKDCALKVWEVGYPTQLKFMKDFTDLQWSDTHFSCFNESDTMILVSGDNVEITDGSGFVAVLSLIHDFKILKIIAVNSSQWFRSWLDDNTLLGEHLKKSEDGRTTKVEVEAYKVLDTFSADSEPFIGDYLDNNTRFGNVLLTVSCGAASLIKFMKVANVPRSFVDTVPASICECSRLADTIPASICECSRLADTIPTSICECSQFADTIPASICECSQLITALDDNDSEKSTFSYSSVIDNTRQSDMCDQAKHCSNGEIKDISKGFFVEKIVTDLGQDAKDKSSEFHDSDNDVKLDVCNNSMETCLETDYNPSDCEIKSGLTNETNARDADDDTVQQVNMITDEAIGFVISDSENRHGKTKLFSLVGENSILSTNLEHFTSVENVMHSRDACSNGYYTSNCTVHPNNTSNCTVHPNNTSNCTVHPNNTSNCTVYPNNTSNCTVYPNNTSNCTAHIDNTSNCTAHLNNTSNCTVHPNNTSNCTVHPNNTSNCPVHPKNCTVHPMQHDLEGVKHSSKTTPTCNRSEGFDKILIFVTGEFSGSLNRLCFKSLSNVIPNATSTKESAGQDIECNEERDTDSKLDHIIDLDGRVVGVCLSEDQRYIFINFRPWMDKVDRAEPRERPHLSPNVEIRVIDLLTFQEKSVKYVGHKGYFPSFMCCLVYLDVSQDYIASGSTNTEGYLWDRHYKCILGNFEHGPGVVNAVAFCPSNQECAVTVSDDNTIKVWRSKRLMKSLCKTQEYTHL</sequence>
<dbReference type="Gene3D" id="2.130.10.10">
    <property type="entry name" value="YVTN repeat-like/Quinoprotein amine dehydrogenase"/>
    <property type="match status" value="2"/>
</dbReference>
<dbReference type="InterPro" id="IPR015943">
    <property type="entry name" value="WD40/YVTN_repeat-like_dom_sf"/>
</dbReference>
<accession>A0ABD3VVX9</accession>
<dbReference type="Pfam" id="PF00400">
    <property type="entry name" value="WD40"/>
    <property type="match status" value="2"/>
</dbReference>
<dbReference type="InterPro" id="IPR001810">
    <property type="entry name" value="F-box_dom"/>
</dbReference>
<reference evidence="3 4" key="1">
    <citation type="submission" date="2024-11" db="EMBL/GenBank/DDBJ databases">
        <title>Chromosome-level genome assembly of the freshwater bivalve Anodonta woodiana.</title>
        <authorList>
            <person name="Chen X."/>
        </authorList>
    </citation>
    <scope>NUCLEOTIDE SEQUENCE [LARGE SCALE GENOMIC DNA]</scope>
    <source>
        <strain evidence="3">MN2024</strain>
        <tissue evidence="3">Gills</tissue>
    </source>
</reference>
<proteinExistence type="predicted"/>
<dbReference type="SUPFAM" id="SSF81383">
    <property type="entry name" value="F-box domain"/>
    <property type="match status" value="1"/>
</dbReference>
<evidence type="ECO:0000313" key="3">
    <source>
        <dbReference type="EMBL" id="KAL3865576.1"/>
    </source>
</evidence>
<dbReference type="Proteomes" id="UP001634394">
    <property type="component" value="Unassembled WGS sequence"/>
</dbReference>
<dbReference type="EMBL" id="JBJQND010000009">
    <property type="protein sequence ID" value="KAL3865576.1"/>
    <property type="molecule type" value="Genomic_DNA"/>
</dbReference>
<dbReference type="SUPFAM" id="SSF50978">
    <property type="entry name" value="WD40 repeat-like"/>
    <property type="match status" value="2"/>
</dbReference>
<dbReference type="SMART" id="SM00256">
    <property type="entry name" value="FBOX"/>
    <property type="match status" value="1"/>
</dbReference>
<dbReference type="AlphaFoldDB" id="A0ABD3VVX9"/>
<dbReference type="Gene3D" id="1.20.1280.50">
    <property type="match status" value="1"/>
</dbReference>
<dbReference type="Pfam" id="PF12937">
    <property type="entry name" value="F-box-like"/>
    <property type="match status" value="1"/>
</dbReference>
<dbReference type="InterPro" id="IPR042508">
    <property type="entry name" value="FBXW5"/>
</dbReference>